<dbReference type="EMBL" id="RWGY01000039">
    <property type="protein sequence ID" value="TVU10247.1"/>
    <property type="molecule type" value="Genomic_DNA"/>
</dbReference>
<name>A0A5J9TGA7_9POAL</name>
<protein>
    <submittedName>
        <fullName evidence="2">Uncharacterized protein</fullName>
    </submittedName>
</protein>
<dbReference type="AlphaFoldDB" id="A0A5J9TGA7"/>
<proteinExistence type="predicted"/>
<feature type="compositionally biased region" description="Basic residues" evidence="1">
    <location>
        <begin position="1"/>
        <end position="10"/>
    </location>
</feature>
<organism evidence="2 3">
    <name type="scientific">Eragrostis curvula</name>
    <name type="common">weeping love grass</name>
    <dbReference type="NCBI Taxonomy" id="38414"/>
    <lineage>
        <taxon>Eukaryota</taxon>
        <taxon>Viridiplantae</taxon>
        <taxon>Streptophyta</taxon>
        <taxon>Embryophyta</taxon>
        <taxon>Tracheophyta</taxon>
        <taxon>Spermatophyta</taxon>
        <taxon>Magnoliopsida</taxon>
        <taxon>Liliopsida</taxon>
        <taxon>Poales</taxon>
        <taxon>Poaceae</taxon>
        <taxon>PACMAD clade</taxon>
        <taxon>Chloridoideae</taxon>
        <taxon>Eragrostideae</taxon>
        <taxon>Eragrostidinae</taxon>
        <taxon>Eragrostis</taxon>
    </lineage>
</organism>
<evidence type="ECO:0000313" key="2">
    <source>
        <dbReference type="EMBL" id="TVU10247.1"/>
    </source>
</evidence>
<dbReference type="Gramene" id="TVU10247">
    <property type="protein sequence ID" value="TVU10247"/>
    <property type="gene ID" value="EJB05_43764"/>
</dbReference>
<dbReference type="OrthoDB" id="587492at2759"/>
<evidence type="ECO:0000313" key="3">
    <source>
        <dbReference type="Proteomes" id="UP000324897"/>
    </source>
</evidence>
<evidence type="ECO:0000256" key="1">
    <source>
        <dbReference type="SAM" id="MobiDB-lite"/>
    </source>
</evidence>
<feature type="non-terminal residue" evidence="2">
    <location>
        <position position="1"/>
    </location>
</feature>
<feature type="region of interest" description="Disordered" evidence="1">
    <location>
        <begin position="1"/>
        <end position="67"/>
    </location>
</feature>
<accession>A0A5J9TGA7</accession>
<sequence length="407" mass="46540">METPQKHRSVTRFSGETKQKHHAATTGSNGEETTKHEHTTGSGGGPSGETMPKKSCRKKKTVPKKRRFPEEIMKLLQEADRVIQELNERGLGEDISSEELEFYDGLLPDDPPWVDTSIELDHEQLHKRYVSQVLYRVKYYNFTSRRSKGGAAARAVSRGATTLMSRKMTTLSRSYGASMKMEWTGNKFWNTYRRSVYLGTLRVTAHLIGSFSTLSLLAWMTTSACIVLHNFCGYGFANWDRYRKYFHNTLISAKSCRRNLSGWKRACLSFGTLLRGGKYSTEDLPKQSRSPLAFPRYLRIAYLRVWKLVAKLKMSFRAALDEVYKLDKFPLRQHRMRVQLESDGSEMENEFDICTAGITEDVAEDKVQELIADAITKLEGRLKFYAQYVRRKIEIARAIGVIPAASP</sequence>
<feature type="compositionally biased region" description="Basic residues" evidence="1">
    <location>
        <begin position="54"/>
        <end position="67"/>
    </location>
</feature>
<gene>
    <name evidence="2" type="ORF">EJB05_43764</name>
</gene>
<comment type="caution">
    <text evidence="2">The sequence shown here is derived from an EMBL/GenBank/DDBJ whole genome shotgun (WGS) entry which is preliminary data.</text>
</comment>
<dbReference type="PANTHER" id="PTHR34480">
    <property type="entry name" value="OS01G0967800 PROTEIN-RELATED"/>
    <property type="match status" value="1"/>
</dbReference>
<keyword evidence="3" id="KW-1185">Reference proteome</keyword>
<reference evidence="2 3" key="1">
    <citation type="journal article" date="2019" name="Sci. Rep.">
        <title>A high-quality genome of Eragrostis curvula grass provides insights into Poaceae evolution and supports new strategies to enhance forage quality.</title>
        <authorList>
            <person name="Carballo J."/>
            <person name="Santos B.A.C.M."/>
            <person name="Zappacosta D."/>
            <person name="Garbus I."/>
            <person name="Selva J.P."/>
            <person name="Gallo C.A."/>
            <person name="Diaz A."/>
            <person name="Albertini E."/>
            <person name="Caccamo M."/>
            <person name="Echenique V."/>
        </authorList>
    </citation>
    <scope>NUCLEOTIDE SEQUENCE [LARGE SCALE GENOMIC DNA]</scope>
    <source>
        <strain evidence="3">cv. Victoria</strain>
        <tissue evidence="2">Leaf</tissue>
    </source>
</reference>
<dbReference type="Proteomes" id="UP000324897">
    <property type="component" value="Chromosome 3"/>
</dbReference>
<dbReference type="PANTHER" id="PTHR34480:SF14">
    <property type="entry name" value="OS01G0967800 PROTEIN"/>
    <property type="match status" value="1"/>
</dbReference>